<gene>
    <name evidence="5" type="ORF">NUH88_20390</name>
</gene>
<feature type="binding site" evidence="3">
    <location>
        <position position="69"/>
    </location>
    <ligand>
        <name>Cu cation</name>
        <dbReference type="ChEBI" id="CHEBI:23378"/>
    </ligand>
</feature>
<evidence type="ECO:0000256" key="3">
    <source>
        <dbReference type="PIRSR" id="PIRSR603782-1"/>
    </source>
</evidence>
<keyword evidence="6" id="KW-1185">Reference proteome</keyword>
<dbReference type="EMBL" id="CP102480">
    <property type="protein sequence ID" value="UUX49744.1"/>
    <property type="molecule type" value="Genomic_DNA"/>
</dbReference>
<feature type="disulfide bond" description="Redox-active" evidence="4">
    <location>
        <begin position="69"/>
        <end position="73"/>
    </location>
</feature>
<keyword evidence="4" id="KW-1015">Disulfide bond</keyword>
<evidence type="ECO:0000256" key="4">
    <source>
        <dbReference type="PIRSR" id="PIRSR603782-2"/>
    </source>
</evidence>
<dbReference type="Proteomes" id="UP001060336">
    <property type="component" value="Chromosome"/>
</dbReference>
<dbReference type="SUPFAM" id="SSF52833">
    <property type="entry name" value="Thioredoxin-like"/>
    <property type="match status" value="1"/>
</dbReference>
<dbReference type="GO" id="GO:0046872">
    <property type="term" value="F:metal ion binding"/>
    <property type="evidence" value="ECO:0007669"/>
    <property type="project" value="UniProtKB-KW"/>
</dbReference>
<dbReference type="Pfam" id="PF02630">
    <property type="entry name" value="SCO1-SenC"/>
    <property type="match status" value="1"/>
</dbReference>
<dbReference type="AlphaFoldDB" id="A0A9J7AQS7"/>
<sequence>MVRLAGLGLGFCLAVAIVLFPVFPAGAGERQLPALFGGPFELTDETGARVGPEHYSGRFMLVYFGYSYCPDICPTDLAIMAAALDELGPLSGKIQPLLITVDPARDTPEGLLAFTDAFHPDLVGLTGSEAEIAAAARAYRVHRRKFWLEGSSGDDYLVDHSTLTYLMGPDGSFVTMFPRGTGPERMTEVLRKYLAGGS</sequence>
<dbReference type="RefSeq" id="WP_257768578.1">
    <property type="nucleotide sequence ID" value="NZ_CP102480.1"/>
</dbReference>
<reference evidence="5" key="1">
    <citation type="submission" date="2022-08" db="EMBL/GenBank/DDBJ databases">
        <title>Nisaea acidiphila sp. nov., isolated from a marine algal debris and emended description of the genus Nisaea Urios et al. 2008.</title>
        <authorList>
            <person name="Kwon K."/>
        </authorList>
    </citation>
    <scope>NUCLEOTIDE SEQUENCE</scope>
    <source>
        <strain evidence="5">MEBiC11861</strain>
    </source>
</reference>
<feature type="binding site" evidence="3">
    <location>
        <position position="160"/>
    </location>
    <ligand>
        <name>Cu cation</name>
        <dbReference type="ChEBI" id="CHEBI:23378"/>
    </ligand>
</feature>
<evidence type="ECO:0000313" key="6">
    <source>
        <dbReference type="Proteomes" id="UP001060336"/>
    </source>
</evidence>
<dbReference type="CDD" id="cd02968">
    <property type="entry name" value="SCO"/>
    <property type="match status" value="1"/>
</dbReference>
<evidence type="ECO:0000256" key="1">
    <source>
        <dbReference type="ARBA" id="ARBA00010996"/>
    </source>
</evidence>
<dbReference type="KEGG" id="naci:NUH88_20390"/>
<dbReference type="FunFam" id="3.40.30.10:FF:000013">
    <property type="entry name" value="Blast:Protein SCO1 homolog, mitochondrial"/>
    <property type="match status" value="1"/>
</dbReference>
<dbReference type="PANTHER" id="PTHR12151:SF25">
    <property type="entry name" value="LINALOOL DEHYDRATASE_ISOMERASE DOMAIN-CONTAINING PROTEIN"/>
    <property type="match status" value="1"/>
</dbReference>
<comment type="similarity">
    <text evidence="1">Belongs to the SCO1/2 family.</text>
</comment>
<proteinExistence type="inferred from homology"/>
<evidence type="ECO:0000256" key="2">
    <source>
        <dbReference type="ARBA" id="ARBA00023008"/>
    </source>
</evidence>
<evidence type="ECO:0000313" key="5">
    <source>
        <dbReference type="EMBL" id="UUX49744.1"/>
    </source>
</evidence>
<protein>
    <submittedName>
        <fullName evidence="5">SCO family protein</fullName>
    </submittedName>
</protein>
<dbReference type="InterPro" id="IPR036249">
    <property type="entry name" value="Thioredoxin-like_sf"/>
</dbReference>
<name>A0A9J7AQS7_9PROT</name>
<dbReference type="InterPro" id="IPR003782">
    <property type="entry name" value="SCO1/SenC"/>
</dbReference>
<keyword evidence="3" id="KW-0479">Metal-binding</keyword>
<dbReference type="Gene3D" id="3.40.30.10">
    <property type="entry name" value="Glutaredoxin"/>
    <property type="match status" value="1"/>
</dbReference>
<keyword evidence="2 3" id="KW-0186">Copper</keyword>
<dbReference type="PANTHER" id="PTHR12151">
    <property type="entry name" value="ELECTRON TRANSPORT PROTIN SCO1/SENC FAMILY MEMBER"/>
    <property type="match status" value="1"/>
</dbReference>
<feature type="binding site" evidence="3">
    <location>
        <position position="73"/>
    </location>
    <ligand>
        <name>Cu cation</name>
        <dbReference type="ChEBI" id="CHEBI:23378"/>
    </ligand>
</feature>
<organism evidence="5 6">
    <name type="scientific">Nisaea acidiphila</name>
    <dbReference type="NCBI Taxonomy" id="1862145"/>
    <lineage>
        <taxon>Bacteria</taxon>
        <taxon>Pseudomonadati</taxon>
        <taxon>Pseudomonadota</taxon>
        <taxon>Alphaproteobacteria</taxon>
        <taxon>Rhodospirillales</taxon>
        <taxon>Thalassobaculaceae</taxon>
        <taxon>Nisaea</taxon>
    </lineage>
</organism>
<accession>A0A9J7AQS7</accession>